<keyword evidence="1" id="KW-0812">Transmembrane</keyword>
<feature type="transmembrane region" description="Helical" evidence="1">
    <location>
        <begin position="64"/>
        <end position="86"/>
    </location>
</feature>
<gene>
    <name evidence="2" type="ORF">ASPGLDRAFT_74336</name>
</gene>
<proteinExistence type="predicted"/>
<evidence type="ECO:0008006" key="4">
    <source>
        <dbReference type="Google" id="ProtNLM"/>
    </source>
</evidence>
<dbReference type="PANTHER" id="PTHR11360:SF130">
    <property type="entry name" value="MAJOR FACILITATOR SUPERFAMILY (MFS) PROFILE DOMAIN-CONTAINING PROTEIN-RELATED"/>
    <property type="match status" value="1"/>
</dbReference>
<feature type="transmembrane region" description="Helical" evidence="1">
    <location>
        <begin position="32"/>
        <end position="52"/>
    </location>
</feature>
<keyword evidence="1" id="KW-1133">Transmembrane helix</keyword>
<dbReference type="InterPro" id="IPR050327">
    <property type="entry name" value="Proton-linked_MCT"/>
</dbReference>
<dbReference type="AlphaFoldDB" id="A0A1L9VJW9"/>
<dbReference type="InterPro" id="IPR036259">
    <property type="entry name" value="MFS_trans_sf"/>
</dbReference>
<feature type="transmembrane region" description="Helical" evidence="1">
    <location>
        <begin position="236"/>
        <end position="260"/>
    </location>
</feature>
<organism evidence="2 3">
    <name type="scientific">Aspergillus glaucus CBS 516.65</name>
    <dbReference type="NCBI Taxonomy" id="1160497"/>
    <lineage>
        <taxon>Eukaryota</taxon>
        <taxon>Fungi</taxon>
        <taxon>Dikarya</taxon>
        <taxon>Ascomycota</taxon>
        <taxon>Pezizomycotina</taxon>
        <taxon>Eurotiomycetes</taxon>
        <taxon>Eurotiomycetidae</taxon>
        <taxon>Eurotiales</taxon>
        <taxon>Aspergillaceae</taxon>
        <taxon>Aspergillus</taxon>
        <taxon>Aspergillus subgen. Aspergillus</taxon>
    </lineage>
</organism>
<accession>A0A1L9VJW9</accession>
<evidence type="ECO:0000313" key="2">
    <source>
        <dbReference type="EMBL" id="OJJ84216.1"/>
    </source>
</evidence>
<dbReference type="VEuPathDB" id="FungiDB:ASPGLDRAFT_74336"/>
<dbReference type="Proteomes" id="UP000184300">
    <property type="component" value="Unassembled WGS sequence"/>
</dbReference>
<sequence length="270" mass="28871">MAVRDGTGMVALASAERYNPASLSSYFSRNRALAVGIAVAGAAVGGLIYPIIGNRLLYQDAIEFPWTVRFMGFIMLATQIPCILLFKSYRPPRTSGPVIDWSAFKELPFIFFTISITFARDRTGISNSLNLTMVLNGVGVVGRILPGIIGDRVTGMLNILIPPSFAASLLVYCWAAISTEAGLYVFAVVYRIIAAALQSIDRTGTQLGMILSMVGVASLTRPTIEGALIQEDNGAYLYAQLFSATSILIGALAGVACRIAKTGFKLKVKA</sequence>
<dbReference type="OrthoDB" id="6499973at2759"/>
<keyword evidence="3" id="KW-1185">Reference proteome</keyword>
<evidence type="ECO:0000256" key="1">
    <source>
        <dbReference type="SAM" id="Phobius"/>
    </source>
</evidence>
<dbReference type="GeneID" id="34465991"/>
<reference evidence="3" key="1">
    <citation type="journal article" date="2017" name="Genome Biol.">
        <title>Comparative genomics reveals high biological diversity and specific adaptations in the industrially and medically important fungal genus Aspergillus.</title>
        <authorList>
            <person name="de Vries R.P."/>
            <person name="Riley R."/>
            <person name="Wiebenga A."/>
            <person name="Aguilar-Osorio G."/>
            <person name="Amillis S."/>
            <person name="Uchima C.A."/>
            <person name="Anderluh G."/>
            <person name="Asadollahi M."/>
            <person name="Askin M."/>
            <person name="Barry K."/>
            <person name="Battaglia E."/>
            <person name="Bayram O."/>
            <person name="Benocci T."/>
            <person name="Braus-Stromeyer S.A."/>
            <person name="Caldana C."/>
            <person name="Canovas D."/>
            <person name="Cerqueira G.C."/>
            <person name="Chen F."/>
            <person name="Chen W."/>
            <person name="Choi C."/>
            <person name="Clum A."/>
            <person name="Dos Santos R.A."/>
            <person name="Damasio A.R."/>
            <person name="Diallinas G."/>
            <person name="Emri T."/>
            <person name="Fekete E."/>
            <person name="Flipphi M."/>
            <person name="Freyberg S."/>
            <person name="Gallo A."/>
            <person name="Gournas C."/>
            <person name="Habgood R."/>
            <person name="Hainaut M."/>
            <person name="Harispe M.L."/>
            <person name="Henrissat B."/>
            <person name="Hilden K.S."/>
            <person name="Hope R."/>
            <person name="Hossain A."/>
            <person name="Karabika E."/>
            <person name="Karaffa L."/>
            <person name="Karanyi Z."/>
            <person name="Krasevec N."/>
            <person name="Kuo A."/>
            <person name="Kusch H."/>
            <person name="LaButti K."/>
            <person name="Lagendijk E.L."/>
            <person name="Lapidus A."/>
            <person name="Levasseur A."/>
            <person name="Lindquist E."/>
            <person name="Lipzen A."/>
            <person name="Logrieco A.F."/>
            <person name="MacCabe A."/>
            <person name="Maekelae M.R."/>
            <person name="Malavazi I."/>
            <person name="Melin P."/>
            <person name="Meyer V."/>
            <person name="Mielnichuk N."/>
            <person name="Miskei M."/>
            <person name="Molnar A.P."/>
            <person name="Mule G."/>
            <person name="Ngan C.Y."/>
            <person name="Orejas M."/>
            <person name="Orosz E."/>
            <person name="Ouedraogo J.P."/>
            <person name="Overkamp K.M."/>
            <person name="Park H.-S."/>
            <person name="Perrone G."/>
            <person name="Piumi F."/>
            <person name="Punt P.J."/>
            <person name="Ram A.F."/>
            <person name="Ramon A."/>
            <person name="Rauscher S."/>
            <person name="Record E."/>
            <person name="Riano-Pachon D.M."/>
            <person name="Robert V."/>
            <person name="Roehrig J."/>
            <person name="Ruller R."/>
            <person name="Salamov A."/>
            <person name="Salih N.S."/>
            <person name="Samson R.A."/>
            <person name="Sandor E."/>
            <person name="Sanguinetti M."/>
            <person name="Schuetze T."/>
            <person name="Sepcic K."/>
            <person name="Shelest E."/>
            <person name="Sherlock G."/>
            <person name="Sophianopoulou V."/>
            <person name="Squina F.M."/>
            <person name="Sun H."/>
            <person name="Susca A."/>
            <person name="Todd R.B."/>
            <person name="Tsang A."/>
            <person name="Unkles S.E."/>
            <person name="van de Wiele N."/>
            <person name="van Rossen-Uffink D."/>
            <person name="Oliveira J.V."/>
            <person name="Vesth T.C."/>
            <person name="Visser J."/>
            <person name="Yu J.-H."/>
            <person name="Zhou M."/>
            <person name="Andersen M.R."/>
            <person name="Archer D.B."/>
            <person name="Baker S.E."/>
            <person name="Benoit I."/>
            <person name="Brakhage A.A."/>
            <person name="Braus G.H."/>
            <person name="Fischer R."/>
            <person name="Frisvad J.C."/>
            <person name="Goldman G.H."/>
            <person name="Houbraken J."/>
            <person name="Oakley B."/>
            <person name="Pocsi I."/>
            <person name="Scazzocchio C."/>
            <person name="Seiboth B."/>
            <person name="vanKuyk P.A."/>
            <person name="Wortman J."/>
            <person name="Dyer P.S."/>
            <person name="Grigoriev I.V."/>
        </authorList>
    </citation>
    <scope>NUCLEOTIDE SEQUENCE [LARGE SCALE GENOMIC DNA]</scope>
    <source>
        <strain evidence="3">CBS 516.65</strain>
    </source>
</reference>
<feature type="transmembrane region" description="Helical" evidence="1">
    <location>
        <begin position="125"/>
        <end position="145"/>
    </location>
</feature>
<feature type="transmembrane region" description="Helical" evidence="1">
    <location>
        <begin position="157"/>
        <end position="177"/>
    </location>
</feature>
<name>A0A1L9VJW9_ASPGL</name>
<evidence type="ECO:0000313" key="3">
    <source>
        <dbReference type="Proteomes" id="UP000184300"/>
    </source>
</evidence>
<feature type="transmembrane region" description="Helical" evidence="1">
    <location>
        <begin position="207"/>
        <end position="224"/>
    </location>
</feature>
<dbReference type="PANTHER" id="PTHR11360">
    <property type="entry name" value="MONOCARBOXYLATE TRANSPORTER"/>
    <property type="match status" value="1"/>
</dbReference>
<dbReference type="EMBL" id="KV878897">
    <property type="protein sequence ID" value="OJJ84216.1"/>
    <property type="molecule type" value="Genomic_DNA"/>
</dbReference>
<dbReference type="RefSeq" id="XP_022400914.1">
    <property type="nucleotide sequence ID" value="XM_022549731.1"/>
</dbReference>
<keyword evidence="1" id="KW-0472">Membrane</keyword>
<protein>
    <recommendedName>
        <fullName evidence="4">Major facilitator superfamily (MFS) profile domain-containing protein</fullName>
    </recommendedName>
</protein>
<dbReference type="SUPFAM" id="SSF103473">
    <property type="entry name" value="MFS general substrate transporter"/>
    <property type="match status" value="1"/>
</dbReference>